<dbReference type="AlphaFoldDB" id="A0A6J7I2G8"/>
<evidence type="ECO:0000259" key="1">
    <source>
        <dbReference type="SMART" id="SM00849"/>
    </source>
</evidence>
<dbReference type="PANTHER" id="PTHR42951:SF4">
    <property type="entry name" value="ACYL-COENZYME A THIOESTERASE MBLAC2"/>
    <property type="match status" value="1"/>
</dbReference>
<dbReference type="EMBL" id="CAFBMW010000005">
    <property type="protein sequence ID" value="CAB4924932.1"/>
    <property type="molecule type" value="Genomic_DNA"/>
</dbReference>
<dbReference type="InterPro" id="IPR036866">
    <property type="entry name" value="RibonucZ/Hydroxyglut_hydro"/>
</dbReference>
<name>A0A6J7I2G8_9ZZZZ</name>
<organism evidence="2">
    <name type="scientific">freshwater metagenome</name>
    <dbReference type="NCBI Taxonomy" id="449393"/>
    <lineage>
        <taxon>unclassified sequences</taxon>
        <taxon>metagenomes</taxon>
        <taxon>ecological metagenomes</taxon>
    </lineage>
</organism>
<proteinExistence type="predicted"/>
<dbReference type="InterPro" id="IPR001279">
    <property type="entry name" value="Metallo-B-lactamas"/>
</dbReference>
<gene>
    <name evidence="2" type="ORF">UFOPK3662_00858</name>
</gene>
<dbReference type="Pfam" id="PF00753">
    <property type="entry name" value="Lactamase_B"/>
    <property type="match status" value="1"/>
</dbReference>
<dbReference type="SMART" id="SM00849">
    <property type="entry name" value="Lactamase_B"/>
    <property type="match status" value="1"/>
</dbReference>
<dbReference type="Gene3D" id="3.60.15.10">
    <property type="entry name" value="Ribonuclease Z/Hydroxyacylglutathione hydrolase-like"/>
    <property type="match status" value="1"/>
</dbReference>
<reference evidence="2" key="1">
    <citation type="submission" date="2020-05" db="EMBL/GenBank/DDBJ databases">
        <authorList>
            <person name="Chiriac C."/>
            <person name="Salcher M."/>
            <person name="Ghai R."/>
            <person name="Kavagutti S V."/>
        </authorList>
    </citation>
    <scope>NUCLEOTIDE SEQUENCE</scope>
</reference>
<evidence type="ECO:0000313" key="2">
    <source>
        <dbReference type="EMBL" id="CAB4924932.1"/>
    </source>
</evidence>
<sequence>MPDDTPRFEEVAPRVWVAHYDWMHVNITLVGGSDGLVMVDTHGSAAQARVVADDVRRLGAGPLTALVNTHEHWDHHFGNATMVEQFGEMPVHATEWARDHIEVSAGHTFESYEQATEHPRREEILATTLHLPTHTFSSAVQLDLGDRAVELIHPGRGHTAGDLVVRVPDADVIVGGDLVEESDPPFIGDDSWPLEWPGTLDLVVGLMTDDTVVVPGHGKVVDKDFVQDQRIELGIIAETIRDLASRGVPESQALDVGEWPWERERLASAVRLGYAHLPRGQKRLPMA</sequence>
<protein>
    <submittedName>
        <fullName evidence="2">Unannotated protein</fullName>
    </submittedName>
</protein>
<dbReference type="InterPro" id="IPR050855">
    <property type="entry name" value="NDM-1-like"/>
</dbReference>
<dbReference type="SUPFAM" id="SSF56281">
    <property type="entry name" value="Metallo-hydrolase/oxidoreductase"/>
    <property type="match status" value="1"/>
</dbReference>
<accession>A0A6J7I2G8</accession>
<dbReference type="PANTHER" id="PTHR42951">
    <property type="entry name" value="METALLO-BETA-LACTAMASE DOMAIN-CONTAINING"/>
    <property type="match status" value="1"/>
</dbReference>
<dbReference type="CDD" id="cd16282">
    <property type="entry name" value="metallo-hydrolase-like_MBL-fold"/>
    <property type="match status" value="1"/>
</dbReference>
<feature type="domain" description="Metallo-beta-lactamase" evidence="1">
    <location>
        <begin position="24"/>
        <end position="217"/>
    </location>
</feature>